<evidence type="ECO:0000313" key="2">
    <source>
        <dbReference type="Proteomes" id="UP001143856"/>
    </source>
</evidence>
<organism evidence="1 2">
    <name type="scientific">Xylaria curta</name>
    <dbReference type="NCBI Taxonomy" id="42375"/>
    <lineage>
        <taxon>Eukaryota</taxon>
        <taxon>Fungi</taxon>
        <taxon>Dikarya</taxon>
        <taxon>Ascomycota</taxon>
        <taxon>Pezizomycotina</taxon>
        <taxon>Sordariomycetes</taxon>
        <taxon>Xylariomycetidae</taxon>
        <taxon>Xylariales</taxon>
        <taxon>Xylariaceae</taxon>
        <taxon>Xylaria</taxon>
    </lineage>
</organism>
<keyword evidence="2" id="KW-1185">Reference proteome</keyword>
<name>A0ACC1P8X2_9PEZI</name>
<dbReference type="EMBL" id="JAPDGR010000675">
    <property type="protein sequence ID" value="KAJ2988242.1"/>
    <property type="molecule type" value="Genomic_DNA"/>
</dbReference>
<dbReference type="Proteomes" id="UP001143856">
    <property type="component" value="Unassembled WGS sequence"/>
</dbReference>
<sequence length="463" mass="51377">MGFTVVIVGGSVAGLTLANLFEKFEINYVLLEAYDNIAPQLGASIGLPPTGLRILDQLGCYEAFRSQAGGCDYQSSIRGFDGRIVDEKKSVTFSKQLEHKTGYPQLFIDRQTLLQVLFNNLKFKDRVLTRKRVTRVVTVEGLVHVETQDGSTYTGDIVVGADGIHSAVRKEMWRNAHEAGSALFHPDEESKLQAESKCIFGISRRPIGLPTTDIQISAFYNGCTYVMFSGAGDRLYWFLISKMEKAFGKDIPRFTKEDEAHLAAQHLDDYVTDTVTFGDIYKVRITSTLVALQEHVFARWHFQRIIVIGDAAHKFHPITAQGGNSAMVTAVVLANLLRRKLGGSANAALSEDEVENIFAEVQTKRFNSVMAYVHQGRLAASYSTTDTLLSRIGAHYVFPWFGDRILLTLIVKAAKNSPLIENIAVPERYRRAVSRTAGFSRTSKVLWISGAFVAGLALFLYLS</sequence>
<comment type="caution">
    <text evidence="1">The sequence shown here is derived from an EMBL/GenBank/DDBJ whole genome shotgun (WGS) entry which is preliminary data.</text>
</comment>
<gene>
    <name evidence="1" type="ORF">NUW58_g4083</name>
</gene>
<proteinExistence type="predicted"/>
<protein>
    <submittedName>
        <fullName evidence="1">Uncharacterized protein</fullName>
    </submittedName>
</protein>
<evidence type="ECO:0000313" key="1">
    <source>
        <dbReference type="EMBL" id="KAJ2988242.1"/>
    </source>
</evidence>
<reference evidence="1" key="1">
    <citation type="submission" date="2022-10" db="EMBL/GenBank/DDBJ databases">
        <title>Genome Sequence of Xylaria curta.</title>
        <authorList>
            <person name="Buettner E."/>
        </authorList>
    </citation>
    <scope>NUCLEOTIDE SEQUENCE</scope>
    <source>
        <strain evidence="1">Babe10</strain>
    </source>
</reference>
<accession>A0ACC1P8X2</accession>